<accession>A0A194PRU6</accession>
<dbReference type="InterPro" id="IPR038538">
    <property type="entry name" value="MTERF_sf"/>
</dbReference>
<keyword evidence="9" id="KW-1185">Reference proteome</keyword>
<dbReference type="InterPro" id="IPR003690">
    <property type="entry name" value="MTERF"/>
</dbReference>
<dbReference type="GO" id="GO:0006390">
    <property type="term" value="P:mitochondrial transcription"/>
    <property type="evidence" value="ECO:0007669"/>
    <property type="project" value="TreeGrafter"/>
</dbReference>
<dbReference type="PANTHER" id="PTHR13068">
    <property type="entry name" value="CGI-12 PROTEIN-RELATED"/>
    <property type="match status" value="1"/>
</dbReference>
<protein>
    <recommendedName>
        <fullName evidence="7">Transcription termination factor 3, mitochondrial</fullName>
    </recommendedName>
</protein>
<dbReference type="GO" id="GO:0005739">
    <property type="term" value="C:mitochondrion"/>
    <property type="evidence" value="ECO:0007669"/>
    <property type="project" value="UniProtKB-SubCell"/>
</dbReference>
<dbReference type="FunFam" id="1.25.70.10:FF:000002">
    <property type="entry name" value="transcription termination factor 3, mitochondrial"/>
    <property type="match status" value="1"/>
</dbReference>
<evidence type="ECO:0000256" key="2">
    <source>
        <dbReference type="ARBA" id="ARBA00007692"/>
    </source>
</evidence>
<dbReference type="AlphaFoldDB" id="A0A194PRU6"/>
<sequence>MNLNLLHKSFFIVKRICNVRHLYLTKSYLNFAVVNLNEKKENDALEYTSEDLSTITPYFPESFNLAAYVNSSETLQNLVHLNVNLSKIEKKPSIAEKILKLDFEKDIKRGLIFIKDFVNADDIGNFLTKNPLILCEDVEHLEVRVNYLKSKQFKQHEISRIITNNPFWLMFSTIRIDRRLGFYQEKFELSGNEVRLLATKQPRLITYNLHHIQTNSFVIKEEMGFEDDEIKQLILDKPRLWMMNQKTLLERFNYIHNVIKIPHKTILQFPHILLCRNFKVKQRHTFLEKLGRAQYNPTIENFVPINALVELTDIEFCKKYAKCHVDDFNMFLKTM</sequence>
<dbReference type="SMART" id="SM00733">
    <property type="entry name" value="Mterf"/>
    <property type="match status" value="5"/>
</dbReference>
<keyword evidence="5" id="KW-0496">Mitochondrion</keyword>
<evidence type="ECO:0000313" key="9">
    <source>
        <dbReference type="Proteomes" id="UP000053268"/>
    </source>
</evidence>
<dbReference type="GO" id="GO:0003676">
    <property type="term" value="F:nucleic acid binding"/>
    <property type="evidence" value="ECO:0007669"/>
    <property type="project" value="InterPro"/>
</dbReference>
<evidence type="ECO:0000256" key="7">
    <source>
        <dbReference type="ARBA" id="ARBA00071275"/>
    </source>
</evidence>
<dbReference type="STRING" id="66420.A0A194PRU6"/>
<comment type="subcellular location">
    <subcellularLocation>
        <location evidence="1">Mitochondrion</location>
    </subcellularLocation>
</comment>
<evidence type="ECO:0000313" key="8">
    <source>
        <dbReference type="EMBL" id="KPI93860.1"/>
    </source>
</evidence>
<keyword evidence="6" id="KW-0804">Transcription</keyword>
<evidence type="ECO:0000256" key="3">
    <source>
        <dbReference type="ARBA" id="ARBA00022946"/>
    </source>
</evidence>
<dbReference type="Gene3D" id="1.25.70.10">
    <property type="entry name" value="Transcription termination factor 3, mitochondrial"/>
    <property type="match status" value="1"/>
</dbReference>
<keyword evidence="4" id="KW-0805">Transcription regulation</keyword>
<evidence type="ECO:0000256" key="5">
    <source>
        <dbReference type="ARBA" id="ARBA00023128"/>
    </source>
</evidence>
<name>A0A194PRU6_PAPXU</name>
<dbReference type="PANTHER" id="PTHR13068:SF112">
    <property type="entry name" value="TRANSCRIPTION TERMINATION FACTOR 3, MITOCHONDRIAL"/>
    <property type="match status" value="1"/>
</dbReference>
<organism evidence="8 9">
    <name type="scientific">Papilio xuthus</name>
    <name type="common">Asian swallowtail butterfly</name>
    <dbReference type="NCBI Taxonomy" id="66420"/>
    <lineage>
        <taxon>Eukaryota</taxon>
        <taxon>Metazoa</taxon>
        <taxon>Ecdysozoa</taxon>
        <taxon>Arthropoda</taxon>
        <taxon>Hexapoda</taxon>
        <taxon>Insecta</taxon>
        <taxon>Pterygota</taxon>
        <taxon>Neoptera</taxon>
        <taxon>Endopterygota</taxon>
        <taxon>Lepidoptera</taxon>
        <taxon>Glossata</taxon>
        <taxon>Ditrysia</taxon>
        <taxon>Papilionoidea</taxon>
        <taxon>Papilionidae</taxon>
        <taxon>Papilioninae</taxon>
        <taxon>Papilio</taxon>
    </lineage>
</organism>
<evidence type="ECO:0000256" key="4">
    <source>
        <dbReference type="ARBA" id="ARBA00023015"/>
    </source>
</evidence>
<dbReference type="EMBL" id="KQ459601">
    <property type="protein sequence ID" value="KPI93860.1"/>
    <property type="molecule type" value="Genomic_DNA"/>
</dbReference>
<keyword evidence="3" id="KW-0809">Transit peptide</keyword>
<dbReference type="Proteomes" id="UP000053268">
    <property type="component" value="Unassembled WGS sequence"/>
</dbReference>
<reference evidence="8 9" key="1">
    <citation type="journal article" date="2015" name="Nat. Commun.">
        <title>Outbred genome sequencing and CRISPR/Cas9 gene editing in butterflies.</title>
        <authorList>
            <person name="Li X."/>
            <person name="Fan D."/>
            <person name="Zhang W."/>
            <person name="Liu G."/>
            <person name="Zhang L."/>
            <person name="Zhao L."/>
            <person name="Fang X."/>
            <person name="Chen L."/>
            <person name="Dong Y."/>
            <person name="Chen Y."/>
            <person name="Ding Y."/>
            <person name="Zhao R."/>
            <person name="Feng M."/>
            <person name="Zhu Y."/>
            <person name="Feng Y."/>
            <person name="Jiang X."/>
            <person name="Zhu D."/>
            <person name="Xiang H."/>
            <person name="Feng X."/>
            <person name="Li S."/>
            <person name="Wang J."/>
            <person name="Zhang G."/>
            <person name="Kronforst M.R."/>
            <person name="Wang W."/>
        </authorList>
    </citation>
    <scope>NUCLEOTIDE SEQUENCE [LARGE SCALE GENOMIC DNA]</scope>
    <source>
        <strain evidence="8">Ya'a_city_454_Px</strain>
        <tissue evidence="8">Whole body</tissue>
    </source>
</reference>
<evidence type="ECO:0000256" key="1">
    <source>
        <dbReference type="ARBA" id="ARBA00004173"/>
    </source>
</evidence>
<dbReference type="GO" id="GO:0061668">
    <property type="term" value="P:mitochondrial ribosome assembly"/>
    <property type="evidence" value="ECO:0007669"/>
    <property type="project" value="TreeGrafter"/>
</dbReference>
<proteinExistence type="inferred from homology"/>
<evidence type="ECO:0000256" key="6">
    <source>
        <dbReference type="ARBA" id="ARBA00023163"/>
    </source>
</evidence>
<comment type="similarity">
    <text evidence="2">Belongs to the mTERF family.</text>
</comment>
<gene>
    <name evidence="8" type="ORF">RR46_13025</name>
</gene>
<dbReference type="Pfam" id="PF02536">
    <property type="entry name" value="mTERF"/>
    <property type="match status" value="1"/>
</dbReference>
<dbReference type="GO" id="GO:0006355">
    <property type="term" value="P:regulation of DNA-templated transcription"/>
    <property type="evidence" value="ECO:0007669"/>
    <property type="project" value="UniProtKB-ARBA"/>
</dbReference>